<feature type="domain" description="Peptidase M12A" evidence="11">
    <location>
        <begin position="81"/>
        <end position="278"/>
    </location>
</feature>
<dbReference type="GO" id="GO:0006508">
    <property type="term" value="P:proteolysis"/>
    <property type="evidence" value="ECO:0007669"/>
    <property type="project" value="UniProtKB-KW"/>
</dbReference>
<dbReference type="Pfam" id="PF01400">
    <property type="entry name" value="Astacin"/>
    <property type="match status" value="1"/>
</dbReference>
<evidence type="ECO:0000256" key="6">
    <source>
        <dbReference type="ARBA" id="ARBA00023049"/>
    </source>
</evidence>
<dbReference type="InterPro" id="IPR034035">
    <property type="entry name" value="Astacin-like_dom"/>
</dbReference>
<evidence type="ECO:0000256" key="1">
    <source>
        <dbReference type="ARBA" id="ARBA00011245"/>
    </source>
</evidence>
<dbReference type="OrthoDB" id="431034at2759"/>
<dbReference type="GO" id="GO:0004222">
    <property type="term" value="F:metalloendopeptidase activity"/>
    <property type="evidence" value="ECO:0007669"/>
    <property type="project" value="UniProtKB-UniRule"/>
</dbReference>
<keyword evidence="13" id="KW-1185">Reference proteome</keyword>
<dbReference type="InterPro" id="IPR024079">
    <property type="entry name" value="MetalloPept_cat_dom_sf"/>
</dbReference>
<dbReference type="EMBL" id="BMAV01019108">
    <property type="protein sequence ID" value="GFY71819.1"/>
    <property type="molecule type" value="Genomic_DNA"/>
</dbReference>
<dbReference type="InterPro" id="IPR001506">
    <property type="entry name" value="Peptidase_M12A"/>
</dbReference>
<feature type="active site" evidence="8">
    <location>
        <position position="175"/>
    </location>
</feature>
<dbReference type="Proteomes" id="UP000886998">
    <property type="component" value="Unassembled WGS sequence"/>
</dbReference>
<dbReference type="PANTHER" id="PTHR10127:SF780">
    <property type="entry name" value="METALLOENDOPEPTIDASE"/>
    <property type="match status" value="1"/>
</dbReference>
<keyword evidence="2 8" id="KW-0645">Protease</keyword>
<evidence type="ECO:0000256" key="4">
    <source>
        <dbReference type="ARBA" id="ARBA00022801"/>
    </source>
</evidence>
<name>A0A8X6YLL2_9ARAC</name>
<comment type="function">
    <text evidence="7">Zinc metalloprotease. Provoques deadhesion of endothelial cells from cell cultures, and also degradation of fibronectin, fibrinogen and gelatin in vitro. Its role in the venom is not fully understood but it might act as a spreading factor that facilitates diffusion of other venom toxins. Alternatively, it might be involved in the proteolytic processing of other venom toxins or it might play a role in extra-oral digestion of prey.</text>
</comment>
<dbReference type="CDD" id="cd04280">
    <property type="entry name" value="ZnMc_astacin_like"/>
    <property type="match status" value="1"/>
</dbReference>
<sequence>MLWKVLLSFLAFLKPEPEHSPVHPIYPAAVLEPWGLKEWTPGKPGPWGPVTEQEKLVAERALHNNKIGGDMKIKGRHLLGNSVSDKSLYWPTKKIPYVIDKAIQSKYHEKFAIAINQINKTTCLKFVPRTNQKDYIKFTNLTTDRGCWSWVGYQTGVQEVNIDEGCQYVGSIVHEMLHALGFWHEHQRHDRDKYVTIYETNITDGLQHNFDINLAKDEIIYTKFDYSSIMIYGNYAFSKKLWQLKTIEATDKRELTEPWGKPGLDGSDVDRINCMYCKKCKPIKV</sequence>
<gene>
    <name evidence="12" type="ORF">TNIN_362911</name>
</gene>
<feature type="binding site" evidence="8">
    <location>
        <position position="184"/>
    </location>
    <ligand>
        <name>Zn(2+)</name>
        <dbReference type="ChEBI" id="CHEBI:29105"/>
        <note>catalytic</note>
    </ligand>
</feature>
<comment type="caution">
    <text evidence="8">Lacks conserved residue(s) required for the propagation of feature annotation.</text>
</comment>
<dbReference type="GO" id="GO:0008270">
    <property type="term" value="F:zinc ion binding"/>
    <property type="evidence" value="ECO:0007669"/>
    <property type="project" value="UniProtKB-UniRule"/>
</dbReference>
<evidence type="ECO:0000256" key="3">
    <source>
        <dbReference type="ARBA" id="ARBA00022723"/>
    </source>
</evidence>
<dbReference type="InterPro" id="IPR006026">
    <property type="entry name" value="Peptidase_Metallo"/>
</dbReference>
<comment type="subunit">
    <text evidence="1">Monomer.</text>
</comment>
<feature type="signal peptide" evidence="10">
    <location>
        <begin position="1"/>
        <end position="15"/>
    </location>
</feature>
<dbReference type="AlphaFoldDB" id="A0A8X6YLL2"/>
<evidence type="ECO:0000256" key="10">
    <source>
        <dbReference type="SAM" id="SignalP"/>
    </source>
</evidence>
<keyword evidence="6 8" id="KW-0482">Metalloprotease</keyword>
<proteinExistence type="predicted"/>
<evidence type="ECO:0000256" key="2">
    <source>
        <dbReference type="ARBA" id="ARBA00022670"/>
    </source>
</evidence>
<keyword evidence="3 8" id="KW-0479">Metal-binding</keyword>
<dbReference type="PRINTS" id="PR00480">
    <property type="entry name" value="ASTACIN"/>
</dbReference>
<dbReference type="EC" id="3.4.24.-" evidence="9"/>
<dbReference type="SMART" id="SM00235">
    <property type="entry name" value="ZnMc"/>
    <property type="match status" value="1"/>
</dbReference>
<comment type="caution">
    <text evidence="12">The sequence shown here is derived from an EMBL/GenBank/DDBJ whole genome shotgun (WGS) entry which is preliminary data.</text>
</comment>
<feature type="chain" id="PRO_5036476120" description="Metalloendopeptidase" evidence="10">
    <location>
        <begin position="16"/>
        <end position="285"/>
    </location>
</feature>
<organism evidence="12 13">
    <name type="scientific">Trichonephila inaurata madagascariensis</name>
    <dbReference type="NCBI Taxonomy" id="2747483"/>
    <lineage>
        <taxon>Eukaryota</taxon>
        <taxon>Metazoa</taxon>
        <taxon>Ecdysozoa</taxon>
        <taxon>Arthropoda</taxon>
        <taxon>Chelicerata</taxon>
        <taxon>Arachnida</taxon>
        <taxon>Araneae</taxon>
        <taxon>Araneomorphae</taxon>
        <taxon>Entelegynae</taxon>
        <taxon>Araneoidea</taxon>
        <taxon>Nephilidae</taxon>
        <taxon>Trichonephila</taxon>
        <taxon>Trichonephila inaurata</taxon>
    </lineage>
</organism>
<reference evidence="12" key="1">
    <citation type="submission" date="2020-08" db="EMBL/GenBank/DDBJ databases">
        <title>Multicomponent nature underlies the extraordinary mechanical properties of spider dragline silk.</title>
        <authorList>
            <person name="Kono N."/>
            <person name="Nakamura H."/>
            <person name="Mori M."/>
            <person name="Yoshida Y."/>
            <person name="Ohtoshi R."/>
            <person name="Malay A.D."/>
            <person name="Moran D.A.P."/>
            <person name="Tomita M."/>
            <person name="Numata K."/>
            <person name="Arakawa K."/>
        </authorList>
    </citation>
    <scope>NUCLEOTIDE SEQUENCE</scope>
</reference>
<evidence type="ECO:0000256" key="5">
    <source>
        <dbReference type="ARBA" id="ARBA00022833"/>
    </source>
</evidence>
<evidence type="ECO:0000313" key="13">
    <source>
        <dbReference type="Proteomes" id="UP000886998"/>
    </source>
</evidence>
<dbReference type="SUPFAM" id="SSF55486">
    <property type="entry name" value="Metalloproteases ('zincins'), catalytic domain"/>
    <property type="match status" value="1"/>
</dbReference>
<evidence type="ECO:0000259" key="11">
    <source>
        <dbReference type="PROSITE" id="PS51864"/>
    </source>
</evidence>
<feature type="binding site" evidence="8">
    <location>
        <position position="174"/>
    </location>
    <ligand>
        <name>Zn(2+)</name>
        <dbReference type="ChEBI" id="CHEBI:29105"/>
        <note>catalytic</note>
    </ligand>
</feature>
<evidence type="ECO:0000256" key="8">
    <source>
        <dbReference type="PROSITE-ProRule" id="PRU01211"/>
    </source>
</evidence>
<dbReference type="PANTHER" id="PTHR10127">
    <property type="entry name" value="DISCOIDIN, CUB, EGF, LAMININ , AND ZINC METALLOPROTEASE DOMAIN CONTAINING"/>
    <property type="match status" value="1"/>
</dbReference>
<evidence type="ECO:0000256" key="7">
    <source>
        <dbReference type="ARBA" id="ARBA00025529"/>
    </source>
</evidence>
<keyword evidence="5 8" id="KW-0862">Zinc</keyword>
<feature type="binding site" evidence="8">
    <location>
        <position position="178"/>
    </location>
    <ligand>
        <name>Zn(2+)</name>
        <dbReference type="ChEBI" id="CHEBI:29105"/>
        <note>catalytic</note>
    </ligand>
</feature>
<evidence type="ECO:0000313" key="12">
    <source>
        <dbReference type="EMBL" id="GFY71819.1"/>
    </source>
</evidence>
<evidence type="ECO:0000256" key="9">
    <source>
        <dbReference type="RuleBase" id="RU361183"/>
    </source>
</evidence>
<comment type="cofactor">
    <cofactor evidence="8 9">
        <name>Zn(2+)</name>
        <dbReference type="ChEBI" id="CHEBI:29105"/>
    </cofactor>
    <text evidence="8 9">Binds 1 zinc ion per subunit.</text>
</comment>
<dbReference type="Gene3D" id="3.40.390.10">
    <property type="entry name" value="Collagenase (Catalytic Domain)"/>
    <property type="match status" value="1"/>
</dbReference>
<keyword evidence="4 8" id="KW-0378">Hydrolase</keyword>
<protein>
    <recommendedName>
        <fullName evidence="9">Metalloendopeptidase</fullName>
        <ecNumber evidence="9">3.4.24.-</ecNumber>
    </recommendedName>
</protein>
<dbReference type="PROSITE" id="PS51864">
    <property type="entry name" value="ASTACIN"/>
    <property type="match status" value="1"/>
</dbReference>
<accession>A0A8X6YLL2</accession>
<keyword evidence="10" id="KW-0732">Signal</keyword>